<dbReference type="CDD" id="cd07999">
    <property type="entry name" value="GH7_CBH_EG"/>
    <property type="match status" value="1"/>
</dbReference>
<dbReference type="Gene3D" id="2.70.100.10">
    <property type="entry name" value="Glycoside hydrolase, family 7, domain"/>
    <property type="match status" value="1"/>
</dbReference>
<evidence type="ECO:0000256" key="2">
    <source>
        <dbReference type="ARBA" id="ARBA00006044"/>
    </source>
</evidence>
<feature type="compositionally biased region" description="Polar residues" evidence="10">
    <location>
        <begin position="436"/>
        <end position="447"/>
    </location>
</feature>
<dbReference type="Proteomes" id="UP000815677">
    <property type="component" value="Unassembled WGS sequence"/>
</dbReference>
<dbReference type="Gene3D" id="3.40.50.1820">
    <property type="entry name" value="alpha/beta hydrolase"/>
    <property type="match status" value="1"/>
</dbReference>
<dbReference type="EMBL" id="DF841963">
    <property type="protein sequence ID" value="GAT45921.1"/>
    <property type="molecule type" value="Genomic_DNA"/>
</dbReference>
<evidence type="ECO:0000313" key="11">
    <source>
        <dbReference type="EMBL" id="GAT45921.1"/>
    </source>
</evidence>
<keyword evidence="7" id="KW-0119">Carbohydrate metabolism</keyword>
<evidence type="ECO:0000313" key="12">
    <source>
        <dbReference type="Proteomes" id="UP000815677"/>
    </source>
</evidence>
<comment type="catalytic activity">
    <reaction evidence="1">
        <text>Hydrolysis of (1-&gt;4)-beta-D-glucosidic linkages in cellulose and cellotetraose, releasing cellobiose from the non-reducing ends of the chains.</text>
        <dbReference type="EC" id="3.2.1.91"/>
    </reaction>
</comment>
<dbReference type="InterPro" id="IPR029058">
    <property type="entry name" value="AB_hydrolase_fold"/>
</dbReference>
<dbReference type="InterPro" id="IPR013320">
    <property type="entry name" value="ConA-like_dom_sf"/>
</dbReference>
<dbReference type="InterPro" id="IPR037019">
    <property type="entry name" value="Glyco_hydro_7_sf"/>
</dbReference>
<accession>A0ABQ0L483</accession>
<reference evidence="11" key="1">
    <citation type="submission" date="2014-09" db="EMBL/GenBank/DDBJ databases">
        <title>Genome sequence of the luminous mushroom Mycena chlorophos for searching fungal bioluminescence genes.</title>
        <authorList>
            <person name="Tanaka Y."/>
            <person name="Kasuga D."/>
            <person name="Oba Y."/>
            <person name="Hase S."/>
            <person name="Sato K."/>
            <person name="Oba Y."/>
            <person name="Sakakibara Y."/>
        </authorList>
    </citation>
    <scope>NUCLEOTIDE SEQUENCE</scope>
</reference>
<keyword evidence="4" id="KW-0732">Signal</keyword>
<protein>
    <recommendedName>
        <fullName evidence="3">cellulose 1,4-beta-cellobiosidase (non-reducing end)</fullName>
        <ecNumber evidence="3">3.2.1.91</ecNumber>
    </recommendedName>
</protein>
<dbReference type="PRINTS" id="PR00734">
    <property type="entry name" value="GLHYDRLASE7"/>
</dbReference>
<organism evidence="11 12">
    <name type="scientific">Mycena chlorophos</name>
    <name type="common">Agaric fungus</name>
    <name type="synonym">Agaricus chlorophos</name>
    <dbReference type="NCBI Taxonomy" id="658473"/>
    <lineage>
        <taxon>Eukaryota</taxon>
        <taxon>Fungi</taxon>
        <taxon>Dikarya</taxon>
        <taxon>Basidiomycota</taxon>
        <taxon>Agaricomycotina</taxon>
        <taxon>Agaricomycetes</taxon>
        <taxon>Agaricomycetidae</taxon>
        <taxon>Agaricales</taxon>
        <taxon>Marasmiineae</taxon>
        <taxon>Mycenaceae</taxon>
        <taxon>Mycena</taxon>
    </lineage>
</organism>
<evidence type="ECO:0000256" key="5">
    <source>
        <dbReference type="ARBA" id="ARBA00022801"/>
    </source>
</evidence>
<comment type="similarity">
    <text evidence="2">Belongs to the glycosyl hydrolase 7 (cellulase C) family.</text>
</comment>
<keyword evidence="6" id="KW-0136">Cellulose degradation</keyword>
<evidence type="ECO:0000256" key="9">
    <source>
        <dbReference type="ARBA" id="ARBA00023326"/>
    </source>
</evidence>
<keyword evidence="12" id="KW-1185">Reference proteome</keyword>
<evidence type="ECO:0000256" key="6">
    <source>
        <dbReference type="ARBA" id="ARBA00023001"/>
    </source>
</evidence>
<gene>
    <name evidence="11" type="ORF">MCHLO_03472</name>
</gene>
<evidence type="ECO:0000256" key="1">
    <source>
        <dbReference type="ARBA" id="ARBA00001641"/>
    </source>
</evidence>
<name>A0ABQ0L483_MYCCL</name>
<evidence type="ECO:0000256" key="8">
    <source>
        <dbReference type="ARBA" id="ARBA00023295"/>
    </source>
</evidence>
<dbReference type="SUPFAM" id="SSF49899">
    <property type="entry name" value="Concanavalin A-like lectins/glucanases"/>
    <property type="match status" value="1"/>
</dbReference>
<evidence type="ECO:0000256" key="10">
    <source>
        <dbReference type="SAM" id="MobiDB-lite"/>
    </source>
</evidence>
<dbReference type="PANTHER" id="PTHR33753:SF2">
    <property type="entry name" value="GLYCOSIDE HYDROLASE FAMILY 7 PROTEIN"/>
    <property type="match status" value="1"/>
</dbReference>
<evidence type="ECO:0000256" key="3">
    <source>
        <dbReference type="ARBA" id="ARBA00012561"/>
    </source>
</evidence>
<dbReference type="Pfam" id="PF00840">
    <property type="entry name" value="Glyco_hydro_7"/>
    <property type="match status" value="2"/>
</dbReference>
<dbReference type="SUPFAM" id="SSF53474">
    <property type="entry name" value="alpha/beta-Hydrolases"/>
    <property type="match status" value="1"/>
</dbReference>
<sequence>MEISPRNDPAYLDEPRFNNTLDIDFPLNGTTHKATVGYAMTEAPVDAAWPVLVFFNGLGGHRLIAALIEGIAKEHKVQVLTVDKHGAGHSTVHLPRNAVIPLEDRTRFMHLGLLAVLEKLEITQFAVLSHSNGLFYALYFLLHLPTTLTPTSWTISGPFMPPSISGSSVLRLATMLPDALPNALGTLLQAAPTIGALVSWSGGILSASSGFLSGNGAKKAEDDPGFLERHVTASLRSETMRRGLAESRISIGQEALFSLHGGETSASDSSACVWGIGPGPDDRTALRAAFTNIAGRYLHPNCPPGTQLSINVVYGAADGMVPKQGREWLKGVLEEVGLIDGTVDKGAWIEVPEAGHDDILFSEEVVSAILRRIVGCRTYSSGLLSVTLKSAACNRNGDQEYLRPQLPTPNKRKLTRCQAHGLSPALSRGADPPGPSNDTFGHSSPLRQTPARAKTRTRDRDLASPNPSRSAEADKGYKKKGTFRARMTSIFRASSVFLLPRIVATYFLASAHAQQAGTVQPEVRPSFPIKTFTAEGISSTLNTSVVLDANRRWIHEVSSETNCFTENTWNIAICYDGSACAEECALDGAGDYSEDFGVTTDSNELRLQFLSGENIGSRVFLMGPSGDEYHVFQLLNQEFSFTVDASQLTCGLNGALYFVAMDADGGLARFPGNKAGAAYGTGYCDSSIRRSSLDLTRGLMDPVLSAGSDLRGALELGRTEAAVPSWTSGKVCYPCSPFKASSSPPPTASFVANAYAATLTAHTCSASAQTQCVGTACTDGSLCDATGCDFNSYRLGAQNFLGFSSSYAIDTNLPITVITRFVTDDNTDTGNLIAIQRVYVQNGVVIENSETDVAGIDKTNEITDDFCTQQASAFAEADSFEQFGGLATMGATLAKGMVLAFSLSDDPESSENANASTPGVARGPCPSYSGVPGTLEVEDGEAFVIFSDIRVGPIGSTLETVL</sequence>
<dbReference type="InterPro" id="IPR001722">
    <property type="entry name" value="Glyco_hydro_7"/>
</dbReference>
<dbReference type="PANTHER" id="PTHR33753">
    <property type="entry name" value="1,4-BETA-D-GLUCAN CELLOBIOHYDROLASE B"/>
    <property type="match status" value="1"/>
</dbReference>
<dbReference type="EC" id="3.2.1.91" evidence="3"/>
<evidence type="ECO:0000256" key="4">
    <source>
        <dbReference type="ARBA" id="ARBA00022729"/>
    </source>
</evidence>
<keyword evidence="8" id="KW-0326">Glycosidase</keyword>
<keyword evidence="5" id="KW-0378">Hydrolase</keyword>
<feature type="region of interest" description="Disordered" evidence="10">
    <location>
        <begin position="423"/>
        <end position="477"/>
    </location>
</feature>
<keyword evidence="9" id="KW-0624">Polysaccharide degradation</keyword>
<evidence type="ECO:0000256" key="7">
    <source>
        <dbReference type="ARBA" id="ARBA00023277"/>
    </source>
</evidence>
<proteinExistence type="inferred from homology"/>